<keyword evidence="6 19" id="KW-0547">Nucleotide-binding</keyword>
<dbReference type="SMART" id="SM00981">
    <property type="entry name" value="THUMP"/>
    <property type="match status" value="1"/>
</dbReference>
<evidence type="ECO:0000256" key="15">
    <source>
        <dbReference type="ARBA" id="ARBA00071867"/>
    </source>
</evidence>
<gene>
    <name evidence="19 21" type="primary">thiI</name>
    <name evidence="21" type="ORF">HMPREF0357_10094</name>
</gene>
<dbReference type="GO" id="GO:0004810">
    <property type="term" value="F:CCA tRNA nucleotidyltransferase activity"/>
    <property type="evidence" value="ECO:0007669"/>
    <property type="project" value="InterPro"/>
</dbReference>
<dbReference type="HAMAP" id="MF_00021">
    <property type="entry name" value="ThiI"/>
    <property type="match status" value="1"/>
</dbReference>
<evidence type="ECO:0000313" key="21">
    <source>
        <dbReference type="EMBL" id="EFY09299.1"/>
    </source>
</evidence>
<evidence type="ECO:0000256" key="5">
    <source>
        <dbReference type="ARBA" id="ARBA00022679"/>
    </source>
</evidence>
<comment type="pathway">
    <text evidence="2 19">Cofactor biosynthesis; thiamine diphosphate biosynthesis.</text>
</comment>
<dbReference type="PROSITE" id="PS51165">
    <property type="entry name" value="THUMP"/>
    <property type="match status" value="1"/>
</dbReference>
<evidence type="ECO:0000256" key="17">
    <source>
        <dbReference type="ARBA" id="ARBA00077849"/>
    </source>
</evidence>
<evidence type="ECO:0000256" key="16">
    <source>
        <dbReference type="ARBA" id="ARBA00075337"/>
    </source>
</evidence>
<dbReference type="Gene3D" id="3.40.50.620">
    <property type="entry name" value="HUPs"/>
    <property type="match status" value="1"/>
</dbReference>
<evidence type="ECO:0000256" key="3">
    <source>
        <dbReference type="ARBA" id="ARBA00022490"/>
    </source>
</evidence>
<dbReference type="Pfam" id="PF22025">
    <property type="entry name" value="ThiI_fer"/>
    <property type="match status" value="1"/>
</dbReference>
<dbReference type="InterPro" id="IPR049961">
    <property type="entry name" value="ThiI_N"/>
</dbReference>
<dbReference type="NCBIfam" id="TIGR00342">
    <property type="entry name" value="tRNA uracil 4-sulfurtransferase ThiI"/>
    <property type="match status" value="1"/>
</dbReference>
<feature type="binding site" evidence="19">
    <location>
        <position position="306"/>
    </location>
    <ligand>
        <name>ATP</name>
        <dbReference type="ChEBI" id="CHEBI:30616"/>
    </ligand>
</feature>
<evidence type="ECO:0000259" key="20">
    <source>
        <dbReference type="PROSITE" id="PS51165"/>
    </source>
</evidence>
<name>E7FTR5_ERYRH</name>
<dbReference type="GO" id="GO:0052837">
    <property type="term" value="P:thiazole biosynthetic process"/>
    <property type="evidence" value="ECO:0007669"/>
    <property type="project" value="TreeGrafter"/>
</dbReference>
<comment type="catalytic activity">
    <reaction evidence="11 19">
        <text>[ThiS sulfur-carrier protein]-C-terminal Gly-Gly-AMP + S-sulfanyl-L-cysteinyl-[cysteine desulfurase] + AH2 = [ThiS sulfur-carrier protein]-C-terminal-Gly-aminoethanethioate + L-cysteinyl-[cysteine desulfurase] + A + AMP + 2 H(+)</text>
        <dbReference type="Rhea" id="RHEA:43340"/>
        <dbReference type="Rhea" id="RHEA-COMP:12157"/>
        <dbReference type="Rhea" id="RHEA-COMP:12158"/>
        <dbReference type="Rhea" id="RHEA-COMP:12910"/>
        <dbReference type="Rhea" id="RHEA-COMP:19908"/>
        <dbReference type="ChEBI" id="CHEBI:13193"/>
        <dbReference type="ChEBI" id="CHEBI:15378"/>
        <dbReference type="ChEBI" id="CHEBI:17499"/>
        <dbReference type="ChEBI" id="CHEBI:29950"/>
        <dbReference type="ChEBI" id="CHEBI:61963"/>
        <dbReference type="ChEBI" id="CHEBI:90618"/>
        <dbReference type="ChEBI" id="CHEBI:232372"/>
        <dbReference type="ChEBI" id="CHEBI:456215"/>
    </reaction>
</comment>
<dbReference type="InterPro" id="IPR054173">
    <property type="entry name" value="ThiI_fer"/>
</dbReference>
<keyword evidence="22" id="KW-1185">Reference proteome</keyword>
<dbReference type="InterPro" id="IPR014729">
    <property type="entry name" value="Rossmann-like_a/b/a_fold"/>
</dbReference>
<evidence type="ECO:0000256" key="12">
    <source>
        <dbReference type="ARBA" id="ARBA00058382"/>
    </source>
</evidence>
<dbReference type="UniPathway" id="UPA00060"/>
<evidence type="ECO:0000256" key="1">
    <source>
        <dbReference type="ARBA" id="ARBA00004496"/>
    </source>
</evidence>
<dbReference type="Pfam" id="PF02926">
    <property type="entry name" value="THUMP"/>
    <property type="match status" value="1"/>
</dbReference>
<evidence type="ECO:0000256" key="13">
    <source>
        <dbReference type="ARBA" id="ARBA00061472"/>
    </source>
</evidence>
<dbReference type="GO" id="GO:0002937">
    <property type="term" value="P:tRNA 4-thiouridine biosynthesis"/>
    <property type="evidence" value="ECO:0007669"/>
    <property type="project" value="TreeGrafter"/>
</dbReference>
<keyword evidence="3 19" id="KW-0963">Cytoplasm</keyword>
<comment type="caution">
    <text evidence="21">The sequence shown here is derived from an EMBL/GenBank/DDBJ whole genome shotgun (WGS) entry which is preliminary data.</text>
</comment>
<reference evidence="21" key="1">
    <citation type="submission" date="2011-01" db="EMBL/GenBank/DDBJ databases">
        <authorList>
            <person name="Muzny D."/>
            <person name="Qin X."/>
            <person name="Buhay C."/>
            <person name="Dugan-Rocha S."/>
            <person name="Ding Y."/>
            <person name="Chen G."/>
            <person name="Hawes A."/>
            <person name="Holder M."/>
            <person name="Jhangiani S."/>
            <person name="Johnson A."/>
            <person name="Khan Z."/>
            <person name="Li Z."/>
            <person name="Liu W."/>
            <person name="Liu X."/>
            <person name="Perez L."/>
            <person name="Shen H."/>
            <person name="Wang Q."/>
            <person name="Watt J."/>
            <person name="Xi L."/>
            <person name="Xin Y."/>
            <person name="Zhou J."/>
            <person name="Deng J."/>
            <person name="Jiang H."/>
            <person name="Liu Y."/>
            <person name="Qu J."/>
            <person name="Song X.-Z."/>
            <person name="Zhang L."/>
            <person name="Villasana D."/>
            <person name="Johnson A."/>
            <person name="Liu J."/>
            <person name="Liyanage D."/>
            <person name="Lorensuhewa L."/>
            <person name="Robinson T."/>
            <person name="Song A."/>
            <person name="Song B.-B."/>
            <person name="Dinh H."/>
            <person name="Thornton R."/>
            <person name="Coyle M."/>
            <person name="Francisco L."/>
            <person name="Jackson L."/>
            <person name="Javaid M."/>
            <person name="Korchina V."/>
            <person name="Kovar C."/>
            <person name="Mata R."/>
            <person name="Mathew T."/>
            <person name="Ngo R."/>
            <person name="Nguyen L."/>
            <person name="Nguyen N."/>
            <person name="Okwuonu G."/>
            <person name="Ongeri F."/>
            <person name="Pham C."/>
            <person name="Simmons D."/>
            <person name="Wilczek-Boney K."/>
            <person name="Hale W."/>
            <person name="Jakkamsetti A."/>
            <person name="Pham P."/>
            <person name="Ruth R."/>
            <person name="San Lucas F."/>
            <person name="Warren J."/>
            <person name="Zhang J."/>
            <person name="Zhao Z."/>
            <person name="Zhou C."/>
            <person name="Zhu D."/>
            <person name="Lee S."/>
            <person name="Bess C."/>
            <person name="Blankenburg K."/>
            <person name="Forbes L."/>
            <person name="Fu Q."/>
            <person name="Gubbala S."/>
            <person name="Hirani K."/>
            <person name="Jayaseelan J.C."/>
            <person name="Lara F."/>
            <person name="Munidasa M."/>
            <person name="Palculict T."/>
            <person name="Patil S."/>
            <person name="Pu L.-L."/>
            <person name="Saada N."/>
            <person name="Tang L."/>
            <person name="Weissenberger G."/>
            <person name="Zhu Y."/>
            <person name="Hemphill L."/>
            <person name="Shang Y."/>
            <person name="Youmans B."/>
            <person name="Ayvaz T."/>
            <person name="Ross M."/>
            <person name="Santibanez J."/>
            <person name="Aqrawi P."/>
            <person name="Gross S."/>
            <person name="Joshi V."/>
            <person name="Fowler G."/>
            <person name="Nazareth L."/>
            <person name="Reid J."/>
            <person name="Worley K."/>
            <person name="Petrosino J."/>
            <person name="Highlander S."/>
            <person name="Gibbs R."/>
        </authorList>
    </citation>
    <scope>NUCLEOTIDE SEQUENCE [LARGE SCALE GENOMIC DNA]</scope>
    <source>
        <strain evidence="21">ATCC 19414</strain>
    </source>
</reference>
<evidence type="ECO:0000256" key="11">
    <source>
        <dbReference type="ARBA" id="ARBA00052330"/>
    </source>
</evidence>
<dbReference type="CDD" id="cd01712">
    <property type="entry name" value="PPase_ThiI"/>
    <property type="match status" value="1"/>
</dbReference>
<organism evidence="21 22">
    <name type="scientific">Erysipelothrix rhusiopathiae ATCC 19414</name>
    <dbReference type="NCBI Taxonomy" id="525280"/>
    <lineage>
        <taxon>Bacteria</taxon>
        <taxon>Bacillati</taxon>
        <taxon>Bacillota</taxon>
        <taxon>Erysipelotrichia</taxon>
        <taxon>Erysipelotrichales</taxon>
        <taxon>Erysipelotrichaceae</taxon>
        <taxon>Erysipelothrix</taxon>
    </lineage>
</organism>
<evidence type="ECO:0000256" key="6">
    <source>
        <dbReference type="ARBA" id="ARBA00022741"/>
    </source>
</evidence>
<dbReference type="GO" id="GO:0009228">
    <property type="term" value="P:thiamine biosynthetic process"/>
    <property type="evidence" value="ECO:0007669"/>
    <property type="project" value="UniProtKB-KW"/>
</dbReference>
<evidence type="ECO:0000256" key="18">
    <source>
        <dbReference type="ARBA" id="ARBA00080570"/>
    </source>
</evidence>
<evidence type="ECO:0000256" key="8">
    <source>
        <dbReference type="ARBA" id="ARBA00022884"/>
    </source>
</evidence>
<dbReference type="AlphaFoldDB" id="E7FTR5"/>
<evidence type="ECO:0000256" key="19">
    <source>
        <dbReference type="HAMAP-Rule" id="MF_00021"/>
    </source>
</evidence>
<dbReference type="GO" id="GO:0005829">
    <property type="term" value="C:cytosol"/>
    <property type="evidence" value="ECO:0007669"/>
    <property type="project" value="TreeGrafter"/>
</dbReference>
<accession>E7FTR5</accession>
<dbReference type="GO" id="GO:0140741">
    <property type="term" value="F:tRNA-uracil-4 sulfurtransferase activity"/>
    <property type="evidence" value="ECO:0007669"/>
    <property type="project" value="UniProtKB-EC"/>
</dbReference>
<feature type="binding site" evidence="19">
    <location>
        <position position="275"/>
    </location>
    <ligand>
        <name>ATP</name>
        <dbReference type="ChEBI" id="CHEBI:30616"/>
    </ligand>
</feature>
<dbReference type="GO" id="GO:0009229">
    <property type="term" value="P:thiamine diphosphate biosynthetic process"/>
    <property type="evidence" value="ECO:0007669"/>
    <property type="project" value="UniProtKB-UniRule"/>
</dbReference>
<dbReference type="STRING" id="1648.A2I91_06950"/>
<dbReference type="Gene3D" id="3.30.2130.30">
    <property type="match status" value="1"/>
</dbReference>
<feature type="binding site" evidence="19">
    <location>
        <position position="297"/>
    </location>
    <ligand>
        <name>ATP</name>
        <dbReference type="ChEBI" id="CHEBI:30616"/>
    </ligand>
</feature>
<dbReference type="PANTHER" id="PTHR43209">
    <property type="entry name" value="TRNA SULFURTRANSFERASE"/>
    <property type="match status" value="1"/>
</dbReference>
<dbReference type="Pfam" id="PF02568">
    <property type="entry name" value="ThiI"/>
    <property type="match status" value="1"/>
</dbReference>
<dbReference type="InterPro" id="IPR049962">
    <property type="entry name" value="THUMP_ThiI"/>
</dbReference>
<keyword evidence="8 19" id="KW-0694">RNA-binding</keyword>
<evidence type="ECO:0000256" key="9">
    <source>
        <dbReference type="ARBA" id="ARBA00022977"/>
    </source>
</evidence>
<proteinExistence type="inferred from homology"/>
<dbReference type="SUPFAM" id="SSF52402">
    <property type="entry name" value="Adenine nucleotide alpha hydrolases-like"/>
    <property type="match status" value="1"/>
</dbReference>
<evidence type="ECO:0000256" key="7">
    <source>
        <dbReference type="ARBA" id="ARBA00022840"/>
    </source>
</evidence>
<evidence type="ECO:0000256" key="14">
    <source>
        <dbReference type="ARBA" id="ARBA00066827"/>
    </source>
</evidence>
<dbReference type="InterPro" id="IPR003720">
    <property type="entry name" value="tRNA_STrfase"/>
</dbReference>
<keyword evidence="7 19" id="KW-0067">ATP-binding</keyword>
<dbReference type="InterPro" id="IPR050102">
    <property type="entry name" value="tRNA_sulfurtransferase_ThiI"/>
</dbReference>
<feature type="domain" description="THUMP" evidence="20">
    <location>
        <begin position="72"/>
        <end position="175"/>
    </location>
</feature>
<keyword evidence="5 19" id="KW-0808">Transferase</keyword>
<keyword evidence="4 19" id="KW-0820">tRNA-binding</keyword>
<comment type="catalytic activity">
    <reaction evidence="10 19">
        <text>[ThiI sulfur-carrier protein]-S-sulfanyl-L-cysteine + a uridine in tRNA + 2 reduced [2Fe-2S]-[ferredoxin] + ATP + H(+) = [ThiI sulfur-carrier protein]-L-cysteine + a 4-thiouridine in tRNA + 2 oxidized [2Fe-2S]-[ferredoxin] + AMP + diphosphate</text>
        <dbReference type="Rhea" id="RHEA:24176"/>
        <dbReference type="Rhea" id="RHEA-COMP:10000"/>
        <dbReference type="Rhea" id="RHEA-COMP:10001"/>
        <dbReference type="Rhea" id="RHEA-COMP:13337"/>
        <dbReference type="Rhea" id="RHEA-COMP:13338"/>
        <dbReference type="Rhea" id="RHEA-COMP:13339"/>
        <dbReference type="Rhea" id="RHEA-COMP:13340"/>
        <dbReference type="ChEBI" id="CHEBI:15378"/>
        <dbReference type="ChEBI" id="CHEBI:29950"/>
        <dbReference type="ChEBI" id="CHEBI:30616"/>
        <dbReference type="ChEBI" id="CHEBI:33019"/>
        <dbReference type="ChEBI" id="CHEBI:33737"/>
        <dbReference type="ChEBI" id="CHEBI:33738"/>
        <dbReference type="ChEBI" id="CHEBI:61963"/>
        <dbReference type="ChEBI" id="CHEBI:65315"/>
        <dbReference type="ChEBI" id="CHEBI:136798"/>
        <dbReference type="ChEBI" id="CHEBI:456215"/>
        <dbReference type="EC" id="2.8.1.4"/>
    </reaction>
</comment>
<feature type="binding site" evidence="19">
    <location>
        <begin position="193"/>
        <end position="194"/>
    </location>
    <ligand>
        <name>ATP</name>
        <dbReference type="ChEBI" id="CHEBI:30616"/>
    </ligand>
</feature>
<comment type="subcellular location">
    <subcellularLocation>
        <location evidence="1 19">Cytoplasm</location>
    </subcellularLocation>
</comment>
<evidence type="ECO:0000256" key="2">
    <source>
        <dbReference type="ARBA" id="ARBA00004948"/>
    </source>
</evidence>
<dbReference type="EMBL" id="ACLK02000001">
    <property type="protein sequence ID" value="EFY09299.1"/>
    <property type="molecule type" value="Genomic_DNA"/>
</dbReference>
<protein>
    <recommendedName>
        <fullName evidence="15 19">Probable tRNA sulfurtransferase</fullName>
        <ecNumber evidence="14 19">2.8.1.4</ecNumber>
    </recommendedName>
    <alternativeName>
        <fullName evidence="16 19">Sulfur carrier protein ThiS sulfurtransferase</fullName>
    </alternativeName>
    <alternativeName>
        <fullName evidence="17 19">Thiamine biosynthesis protein ThiI</fullName>
    </alternativeName>
    <alternativeName>
        <fullName evidence="18 19">tRNA 4-thiouridine synthase</fullName>
    </alternativeName>
</protein>
<dbReference type="Proteomes" id="UP000003028">
    <property type="component" value="Unassembled WGS sequence"/>
</dbReference>
<comment type="function">
    <text evidence="12 19">Catalyzes the ATP-dependent transfer of a sulfur to tRNA to produce 4-thiouridine in position 8 of tRNAs, which functions as a near-UV photosensor. Also catalyzes the transfer of sulfur to the sulfur carrier protein ThiS, forming ThiS-thiocarboxylate. This is a step in the synthesis of thiazole, in the thiamine biosynthesis pathway. The sulfur is donated as persulfide by IscS.</text>
</comment>
<keyword evidence="9 19" id="KW-0784">Thiamine biosynthesis</keyword>
<dbReference type="GO" id="GO:0000049">
    <property type="term" value="F:tRNA binding"/>
    <property type="evidence" value="ECO:0007669"/>
    <property type="project" value="UniProtKB-UniRule"/>
</dbReference>
<evidence type="ECO:0000256" key="4">
    <source>
        <dbReference type="ARBA" id="ARBA00022555"/>
    </source>
</evidence>
<dbReference type="PANTHER" id="PTHR43209:SF1">
    <property type="entry name" value="TRNA SULFURTRANSFERASE"/>
    <property type="match status" value="1"/>
</dbReference>
<dbReference type="FunFam" id="3.40.50.620:FF:000053">
    <property type="entry name" value="Probable tRNA sulfurtransferase"/>
    <property type="match status" value="1"/>
</dbReference>
<evidence type="ECO:0000313" key="22">
    <source>
        <dbReference type="Proteomes" id="UP000003028"/>
    </source>
</evidence>
<comment type="similarity">
    <text evidence="13 19">Belongs to the ThiI family.</text>
</comment>
<dbReference type="CDD" id="cd11716">
    <property type="entry name" value="THUMP_ThiI"/>
    <property type="match status" value="1"/>
</dbReference>
<dbReference type="SUPFAM" id="SSF143437">
    <property type="entry name" value="THUMP domain-like"/>
    <property type="match status" value="1"/>
</dbReference>
<dbReference type="InterPro" id="IPR020536">
    <property type="entry name" value="ThiI_AANH"/>
</dbReference>
<dbReference type="InterPro" id="IPR004114">
    <property type="entry name" value="THUMP_dom"/>
</dbReference>
<sequence>MKQYWRLKIMYNTNYEFIVCRYGELSTKGKNRRNFTAQLVRNVRSQLVAFPNLTYRETYDRLYITLNGEDGLAVSGELRHVFGLSSFSLAVKVERDLDLIADVAAEMIQKEEGKATFKVIARRHDKSYEHISDVINRHVATKILQTTDFKVDVRKPDVGIIIEVRSDSAYIMMGRVDGAGGYPVGIQGKVMVMLSGGIDSPVAAYLMMKRGVRIEAIHFASPPYTSDEAQKKVMDLAQQLTNYQDHIRINVVPFTDVQLEIYKKVPESYAITMMRRFMLRIAERLAFRRNCLAIANGESLGQVASQTLHSMKEITNIGTLPILRPLITYDKVEIIDLARKIDTYETSILPFEDCCTIFTPKNPTTKPHGDKILRFEEGLDIDALVDEAIKNIEVVEVTKKKQEDTPSFL</sequence>
<dbReference type="GO" id="GO:0005524">
    <property type="term" value="F:ATP binding"/>
    <property type="evidence" value="ECO:0007669"/>
    <property type="project" value="UniProtKB-UniRule"/>
</dbReference>
<feature type="binding site" evidence="19">
    <location>
        <begin position="218"/>
        <end position="219"/>
    </location>
    <ligand>
        <name>ATP</name>
        <dbReference type="ChEBI" id="CHEBI:30616"/>
    </ligand>
</feature>
<dbReference type="EC" id="2.8.1.4" evidence="14 19"/>
<evidence type="ECO:0000256" key="10">
    <source>
        <dbReference type="ARBA" id="ARBA00050570"/>
    </source>
</evidence>